<evidence type="ECO:0000313" key="2">
    <source>
        <dbReference type="EMBL" id="TCC47695.1"/>
    </source>
</evidence>
<keyword evidence="3" id="KW-1185">Reference proteome</keyword>
<name>A0A4R0JZ49_9ACTN</name>
<dbReference type="InterPro" id="IPR011008">
    <property type="entry name" value="Dimeric_a/b-barrel"/>
</dbReference>
<dbReference type="InterPro" id="IPR050744">
    <property type="entry name" value="AI-2_Isomerase_LsrG"/>
</dbReference>
<keyword evidence="2" id="KW-0503">Monooxygenase</keyword>
<sequence length="113" mass="12668">MMTLTSRVEFTAREGRREEFIQAAKALAAATRDEPGTLRYDWYQDADPDSFVVIEEYVDSDAAFAHNAHCDELLKRAFELGELTAMQLHGDISPELQAFAENMPGTKTFPPLA</sequence>
<reference evidence="2 3" key="1">
    <citation type="submission" date="2019-02" db="EMBL/GenBank/DDBJ databases">
        <title>Kribbella capetownensis sp. nov. and Kribbella speibonae sp. nov., isolated from soil.</title>
        <authorList>
            <person name="Curtis S.M."/>
            <person name="Norton I."/>
            <person name="Everest G.J."/>
            <person name="Meyers P.R."/>
        </authorList>
    </citation>
    <scope>NUCLEOTIDE SEQUENCE [LARGE SCALE GENOMIC DNA]</scope>
    <source>
        <strain evidence="2 3">YM53</strain>
    </source>
</reference>
<dbReference type="SUPFAM" id="SSF54909">
    <property type="entry name" value="Dimeric alpha+beta barrel"/>
    <property type="match status" value="1"/>
</dbReference>
<dbReference type="Pfam" id="PF03992">
    <property type="entry name" value="ABM"/>
    <property type="match status" value="1"/>
</dbReference>
<protein>
    <submittedName>
        <fullName evidence="2">Antibiotic biosynthesis monooxygenase</fullName>
    </submittedName>
</protein>
<dbReference type="AlphaFoldDB" id="A0A4R0JZ49"/>
<dbReference type="EMBL" id="SJKD01000005">
    <property type="protein sequence ID" value="TCC47695.1"/>
    <property type="molecule type" value="Genomic_DNA"/>
</dbReference>
<organism evidence="2 3">
    <name type="scientific">Kribbella capetownensis</name>
    <dbReference type="NCBI Taxonomy" id="1572659"/>
    <lineage>
        <taxon>Bacteria</taxon>
        <taxon>Bacillati</taxon>
        <taxon>Actinomycetota</taxon>
        <taxon>Actinomycetes</taxon>
        <taxon>Propionibacteriales</taxon>
        <taxon>Kribbellaceae</taxon>
        <taxon>Kribbella</taxon>
    </lineage>
</organism>
<dbReference type="PANTHER" id="PTHR33336">
    <property type="entry name" value="QUINOL MONOOXYGENASE YGIN-RELATED"/>
    <property type="match status" value="1"/>
</dbReference>
<evidence type="ECO:0000259" key="1">
    <source>
        <dbReference type="PROSITE" id="PS51725"/>
    </source>
</evidence>
<dbReference type="PROSITE" id="PS51725">
    <property type="entry name" value="ABM"/>
    <property type="match status" value="1"/>
</dbReference>
<feature type="domain" description="ABM" evidence="1">
    <location>
        <begin position="4"/>
        <end position="96"/>
    </location>
</feature>
<keyword evidence="2" id="KW-0560">Oxidoreductase</keyword>
<dbReference type="InterPro" id="IPR007138">
    <property type="entry name" value="ABM_dom"/>
</dbReference>
<dbReference type="Proteomes" id="UP000293342">
    <property type="component" value="Unassembled WGS sequence"/>
</dbReference>
<dbReference type="PANTHER" id="PTHR33336:SF1">
    <property type="entry name" value="(4S)-4-HYDROXY-5-PHOSPHONOOXYPENTANE-2,3-DIONE ISOMERASE"/>
    <property type="match status" value="1"/>
</dbReference>
<accession>A0A4R0JZ49</accession>
<proteinExistence type="predicted"/>
<comment type="caution">
    <text evidence="2">The sequence shown here is derived from an EMBL/GenBank/DDBJ whole genome shotgun (WGS) entry which is preliminary data.</text>
</comment>
<dbReference type="Gene3D" id="3.30.70.100">
    <property type="match status" value="1"/>
</dbReference>
<dbReference type="GO" id="GO:0005829">
    <property type="term" value="C:cytosol"/>
    <property type="evidence" value="ECO:0007669"/>
    <property type="project" value="TreeGrafter"/>
</dbReference>
<gene>
    <name evidence="2" type="ORF">E0H75_23360</name>
</gene>
<dbReference type="GO" id="GO:0004497">
    <property type="term" value="F:monooxygenase activity"/>
    <property type="evidence" value="ECO:0007669"/>
    <property type="project" value="UniProtKB-KW"/>
</dbReference>
<evidence type="ECO:0000313" key="3">
    <source>
        <dbReference type="Proteomes" id="UP000293342"/>
    </source>
</evidence>
<dbReference type="OrthoDB" id="3826508at2"/>